<feature type="domain" description="Rhodanese" evidence="2">
    <location>
        <begin position="73"/>
        <end position="170"/>
    </location>
</feature>
<evidence type="ECO:0000313" key="4">
    <source>
        <dbReference type="Proteomes" id="UP000274822"/>
    </source>
</evidence>
<name>A0A433Q768_9FUNG</name>
<organism evidence="3 4">
    <name type="scientific">Jimgerdemannia flammicorona</name>
    <dbReference type="NCBI Taxonomy" id="994334"/>
    <lineage>
        <taxon>Eukaryota</taxon>
        <taxon>Fungi</taxon>
        <taxon>Fungi incertae sedis</taxon>
        <taxon>Mucoromycota</taxon>
        <taxon>Mucoromycotina</taxon>
        <taxon>Endogonomycetes</taxon>
        <taxon>Endogonales</taxon>
        <taxon>Endogonaceae</taxon>
        <taxon>Jimgerdemannia</taxon>
    </lineage>
</organism>
<dbReference type="InterPro" id="IPR001763">
    <property type="entry name" value="Rhodanese-like_dom"/>
</dbReference>
<dbReference type="CDD" id="cd01519">
    <property type="entry name" value="RHOD_HSP67B2"/>
    <property type="match status" value="1"/>
</dbReference>
<reference evidence="3 4" key="1">
    <citation type="journal article" date="2018" name="New Phytol.">
        <title>Phylogenomics of Endogonaceae and evolution of mycorrhizas within Mucoromycota.</title>
        <authorList>
            <person name="Chang Y."/>
            <person name="Desiro A."/>
            <person name="Na H."/>
            <person name="Sandor L."/>
            <person name="Lipzen A."/>
            <person name="Clum A."/>
            <person name="Barry K."/>
            <person name="Grigoriev I.V."/>
            <person name="Martin F.M."/>
            <person name="Stajich J.E."/>
            <person name="Smith M.E."/>
            <person name="Bonito G."/>
            <person name="Spatafora J.W."/>
        </authorList>
    </citation>
    <scope>NUCLEOTIDE SEQUENCE [LARGE SCALE GENOMIC DNA]</scope>
    <source>
        <strain evidence="3 4">AD002</strain>
    </source>
</reference>
<dbReference type="SUPFAM" id="SSF52821">
    <property type="entry name" value="Rhodanese/Cell cycle control phosphatase"/>
    <property type="match status" value="1"/>
</dbReference>
<dbReference type="PROSITE" id="PS00683">
    <property type="entry name" value="RHODANESE_2"/>
    <property type="match status" value="1"/>
</dbReference>
<dbReference type="Pfam" id="PF00581">
    <property type="entry name" value="Rhodanese"/>
    <property type="match status" value="1"/>
</dbReference>
<dbReference type="AlphaFoldDB" id="A0A433Q768"/>
<comment type="caution">
    <text evidence="3">The sequence shown here is derived from an EMBL/GenBank/DDBJ whole genome shotgun (WGS) entry which is preliminary data.</text>
</comment>
<keyword evidence="1" id="KW-0808">Transferase</keyword>
<dbReference type="Proteomes" id="UP000274822">
    <property type="component" value="Unassembled WGS sequence"/>
</dbReference>
<dbReference type="EMBL" id="RBNJ01012421">
    <property type="protein sequence ID" value="RUS25648.1"/>
    <property type="molecule type" value="Genomic_DNA"/>
</dbReference>
<evidence type="ECO:0000313" key="3">
    <source>
        <dbReference type="EMBL" id="RUS25648.1"/>
    </source>
</evidence>
<dbReference type="PROSITE" id="PS50206">
    <property type="entry name" value="RHODANESE_3"/>
    <property type="match status" value="1"/>
</dbReference>
<evidence type="ECO:0000259" key="2">
    <source>
        <dbReference type="PROSITE" id="PS50206"/>
    </source>
</evidence>
<proteinExistence type="predicted"/>
<dbReference type="GO" id="GO:0005739">
    <property type="term" value="C:mitochondrion"/>
    <property type="evidence" value="ECO:0007669"/>
    <property type="project" value="TreeGrafter"/>
</dbReference>
<evidence type="ECO:0000256" key="1">
    <source>
        <dbReference type="RuleBase" id="RU000507"/>
    </source>
</evidence>
<dbReference type="GO" id="GO:0004792">
    <property type="term" value="F:thiosulfate-cyanide sulfurtransferase activity"/>
    <property type="evidence" value="ECO:0007669"/>
    <property type="project" value="InterPro"/>
</dbReference>
<gene>
    <name evidence="3" type="ORF">BC938DRAFT_471843</name>
</gene>
<dbReference type="Gene3D" id="3.40.250.10">
    <property type="entry name" value="Rhodanese-like domain"/>
    <property type="match status" value="1"/>
</dbReference>
<accession>A0A433Q768</accession>
<dbReference type="PANTHER" id="PTHR44086">
    <property type="entry name" value="THIOSULFATE SULFURTRANSFERASE RDL2, MITOCHONDRIAL-RELATED"/>
    <property type="match status" value="1"/>
</dbReference>
<dbReference type="InterPro" id="IPR001307">
    <property type="entry name" value="Thiosulphate_STrfase_CS"/>
</dbReference>
<keyword evidence="4" id="KW-1185">Reference proteome</keyword>
<dbReference type="PANTHER" id="PTHR44086:SF10">
    <property type="entry name" value="THIOSULFATE SULFURTRANSFERASE_RHODANESE-LIKE DOMAIN-CONTAINING PROTEIN 3"/>
    <property type="match status" value="1"/>
</dbReference>
<protein>
    <recommendedName>
        <fullName evidence="1">Sulfurtransferase</fullName>
    </recommendedName>
</protein>
<dbReference type="SMART" id="SM00450">
    <property type="entry name" value="RHOD"/>
    <property type="match status" value="1"/>
</dbReference>
<dbReference type="InterPro" id="IPR036873">
    <property type="entry name" value="Rhodanese-like_dom_sf"/>
</dbReference>
<sequence>MLLARFALLSIIPRVPHTRLLAPLARRATIFMPPKPTSALSLPTRTFTSPTAVPKQDVTFDELQGLVKDHTLSEKDYILVDVREPEELLEGYIPTAKNLPLSSFESGLKASEPEFEKLFGFKKPTKDAQIIFYCRSGRRSIMATEFARAHGYKDARNYPGSWLEYSENNSKK</sequence>